<dbReference type="PANTHER" id="PTHR21600:SF84">
    <property type="entry name" value="PSEUDOURIDINE SYNTHASE RSUA_RLUA-LIKE DOMAIN-CONTAINING PROTEIN"/>
    <property type="match status" value="1"/>
</dbReference>
<evidence type="ECO:0000256" key="3">
    <source>
        <dbReference type="ARBA" id="ARBA00033164"/>
    </source>
</evidence>
<keyword evidence="6" id="KW-1185">Reference proteome</keyword>
<dbReference type="GO" id="GO:0003723">
    <property type="term" value="F:RNA binding"/>
    <property type="evidence" value="ECO:0007669"/>
    <property type="project" value="InterPro"/>
</dbReference>
<evidence type="ECO:0000313" key="6">
    <source>
        <dbReference type="Proteomes" id="UP000515743"/>
    </source>
</evidence>
<dbReference type="GO" id="GO:0009982">
    <property type="term" value="F:pseudouridine synthase activity"/>
    <property type="evidence" value="ECO:0007669"/>
    <property type="project" value="InterPro"/>
</dbReference>
<dbReference type="KEGG" id="cik:H0194_09735"/>
<evidence type="ECO:0000256" key="2">
    <source>
        <dbReference type="ARBA" id="ARBA00031870"/>
    </source>
</evidence>
<dbReference type="InterPro" id="IPR006224">
    <property type="entry name" value="PsdUridine_synth_RluA-like_CS"/>
</dbReference>
<evidence type="ECO:0000259" key="4">
    <source>
        <dbReference type="Pfam" id="PF00849"/>
    </source>
</evidence>
<dbReference type="InterPro" id="IPR050188">
    <property type="entry name" value="RluA_PseudoU_synthase"/>
</dbReference>
<dbReference type="InterPro" id="IPR006145">
    <property type="entry name" value="PsdUridine_synth_RsuA/RluA"/>
</dbReference>
<dbReference type="EMBL" id="CP059404">
    <property type="protein sequence ID" value="QNE89310.1"/>
    <property type="molecule type" value="Genomic_DNA"/>
</dbReference>
<organism evidence="5 6">
    <name type="scientific">Corynebacterium incognita</name>
    <dbReference type="NCBI Taxonomy" id="2754725"/>
    <lineage>
        <taxon>Bacteria</taxon>
        <taxon>Bacillati</taxon>
        <taxon>Actinomycetota</taxon>
        <taxon>Actinomycetes</taxon>
        <taxon>Mycobacteriales</taxon>
        <taxon>Corynebacteriaceae</taxon>
        <taxon>Corynebacterium</taxon>
    </lineage>
</organism>
<sequence>MAKRCPLPALDGISPQKCVLYDQVPDSPQLWAAAAGDSPFPEGTPLPPGQVLERPTPAWFYPDVPPEPPIPFDYEILHHDDHLVIADKPHFLPTTTNGRIIRETLQTRLRVDLDNGDIVPLHRLDRLTAGVVVCSANPDTRAAYQRLFAERAVTKTYVAAVVCRPNHPTWPGELAPAPAEWGSVGDHTWRRFRVGMKKKRGSRAVDVGSGPGHSRTETWLRPSSEPLTYQLRPVTGHTHQLRALLNHLGAPIRGDDTYPSQPPRSLYDFRTPLQLRASTVSFTDPLTGTRREFQSRKRLALD</sequence>
<evidence type="ECO:0000313" key="5">
    <source>
        <dbReference type="EMBL" id="QNE89310.1"/>
    </source>
</evidence>
<dbReference type="RefSeq" id="WP_185175685.1">
    <property type="nucleotide sequence ID" value="NZ_CP059404.1"/>
</dbReference>
<dbReference type="PANTHER" id="PTHR21600">
    <property type="entry name" value="MITOCHONDRIAL RNA PSEUDOURIDINE SYNTHASE"/>
    <property type="match status" value="1"/>
</dbReference>
<comment type="catalytic activity">
    <reaction evidence="1">
        <text>a uridine in RNA = a pseudouridine in RNA</text>
        <dbReference type="Rhea" id="RHEA:48348"/>
        <dbReference type="Rhea" id="RHEA-COMP:12068"/>
        <dbReference type="Rhea" id="RHEA-COMP:12069"/>
        <dbReference type="ChEBI" id="CHEBI:65314"/>
        <dbReference type="ChEBI" id="CHEBI:65315"/>
    </reaction>
</comment>
<evidence type="ECO:0000256" key="1">
    <source>
        <dbReference type="ARBA" id="ARBA00000073"/>
    </source>
</evidence>
<proteinExistence type="predicted"/>
<protein>
    <recommendedName>
        <fullName evidence="2">RNA pseudouridylate synthase</fullName>
    </recommendedName>
    <alternativeName>
        <fullName evidence="3">RNA-uridine isomerase</fullName>
    </alternativeName>
</protein>
<dbReference type="AlphaFoldDB" id="A0A7G7CNZ4"/>
<gene>
    <name evidence="5" type="ORF">H0194_09735</name>
</gene>
<dbReference type="InterPro" id="IPR020103">
    <property type="entry name" value="PsdUridine_synth_cat_dom_sf"/>
</dbReference>
<dbReference type="Proteomes" id="UP000515743">
    <property type="component" value="Chromosome"/>
</dbReference>
<dbReference type="SUPFAM" id="SSF55120">
    <property type="entry name" value="Pseudouridine synthase"/>
    <property type="match status" value="1"/>
</dbReference>
<reference evidence="5 6" key="1">
    <citation type="submission" date="2020-07" db="EMBL/GenBank/DDBJ databases">
        <title>Complete genome and description of Corynebacterium incognita strain Marseille-Q3630 sp. nov.</title>
        <authorList>
            <person name="Boxberger M."/>
        </authorList>
    </citation>
    <scope>NUCLEOTIDE SEQUENCE [LARGE SCALE GENOMIC DNA]</scope>
    <source>
        <strain evidence="5 6">Marseille-Q3630</strain>
    </source>
</reference>
<dbReference type="Pfam" id="PF00849">
    <property type="entry name" value="PseudoU_synth_2"/>
    <property type="match status" value="1"/>
</dbReference>
<dbReference type="Gene3D" id="3.30.2350.10">
    <property type="entry name" value="Pseudouridine synthase"/>
    <property type="match status" value="1"/>
</dbReference>
<feature type="domain" description="Pseudouridine synthase RsuA/RluA-like" evidence="4">
    <location>
        <begin position="82"/>
        <end position="247"/>
    </location>
</feature>
<name>A0A7G7CNZ4_9CORY</name>
<accession>A0A7G7CNZ4</accession>
<dbReference type="GO" id="GO:0000455">
    <property type="term" value="P:enzyme-directed rRNA pseudouridine synthesis"/>
    <property type="evidence" value="ECO:0007669"/>
    <property type="project" value="TreeGrafter"/>
</dbReference>
<dbReference type="PROSITE" id="PS01129">
    <property type="entry name" value="PSI_RLU"/>
    <property type="match status" value="1"/>
</dbReference>
<dbReference type="GO" id="GO:0140098">
    <property type="term" value="F:catalytic activity, acting on RNA"/>
    <property type="evidence" value="ECO:0007669"/>
    <property type="project" value="UniProtKB-ARBA"/>
</dbReference>